<sequence>MWSEHGDTEAFVDLQSKYTKRTQVSADSEEEVAESCSDEEENEESDEEGGPHKGRGGNFVSSNPFALLRSDD</sequence>
<evidence type="ECO:0000313" key="3">
    <source>
        <dbReference type="Proteomes" id="UP000828390"/>
    </source>
</evidence>
<evidence type="ECO:0000313" key="2">
    <source>
        <dbReference type="EMBL" id="KAH3803040.1"/>
    </source>
</evidence>
<reference evidence="2" key="1">
    <citation type="journal article" date="2019" name="bioRxiv">
        <title>The Genome of the Zebra Mussel, Dreissena polymorpha: A Resource for Invasive Species Research.</title>
        <authorList>
            <person name="McCartney M.A."/>
            <person name="Auch B."/>
            <person name="Kono T."/>
            <person name="Mallez S."/>
            <person name="Zhang Y."/>
            <person name="Obille A."/>
            <person name="Becker A."/>
            <person name="Abrahante J.E."/>
            <person name="Garbe J."/>
            <person name="Badalamenti J.P."/>
            <person name="Herman A."/>
            <person name="Mangelson H."/>
            <person name="Liachko I."/>
            <person name="Sullivan S."/>
            <person name="Sone E.D."/>
            <person name="Koren S."/>
            <person name="Silverstein K.A.T."/>
            <person name="Beckman K.B."/>
            <person name="Gohl D.M."/>
        </authorList>
    </citation>
    <scope>NUCLEOTIDE SEQUENCE</scope>
    <source>
        <strain evidence="2">Duluth1</strain>
        <tissue evidence="2">Whole animal</tissue>
    </source>
</reference>
<reference evidence="2" key="2">
    <citation type="submission" date="2020-11" db="EMBL/GenBank/DDBJ databases">
        <authorList>
            <person name="McCartney M.A."/>
            <person name="Auch B."/>
            <person name="Kono T."/>
            <person name="Mallez S."/>
            <person name="Becker A."/>
            <person name="Gohl D.M."/>
            <person name="Silverstein K.A.T."/>
            <person name="Koren S."/>
            <person name="Bechman K.B."/>
            <person name="Herman A."/>
            <person name="Abrahante J.E."/>
            <person name="Garbe J."/>
        </authorList>
    </citation>
    <scope>NUCLEOTIDE SEQUENCE</scope>
    <source>
        <strain evidence="2">Duluth1</strain>
        <tissue evidence="2">Whole animal</tissue>
    </source>
</reference>
<feature type="region of interest" description="Disordered" evidence="1">
    <location>
        <begin position="1"/>
        <end position="72"/>
    </location>
</feature>
<keyword evidence="3" id="KW-1185">Reference proteome</keyword>
<protein>
    <submittedName>
        <fullName evidence="2">Uncharacterized protein</fullName>
    </submittedName>
</protein>
<dbReference type="Proteomes" id="UP000828390">
    <property type="component" value="Unassembled WGS sequence"/>
</dbReference>
<evidence type="ECO:0000256" key="1">
    <source>
        <dbReference type="SAM" id="MobiDB-lite"/>
    </source>
</evidence>
<organism evidence="2 3">
    <name type="scientific">Dreissena polymorpha</name>
    <name type="common">Zebra mussel</name>
    <name type="synonym">Mytilus polymorpha</name>
    <dbReference type="NCBI Taxonomy" id="45954"/>
    <lineage>
        <taxon>Eukaryota</taxon>
        <taxon>Metazoa</taxon>
        <taxon>Spiralia</taxon>
        <taxon>Lophotrochozoa</taxon>
        <taxon>Mollusca</taxon>
        <taxon>Bivalvia</taxon>
        <taxon>Autobranchia</taxon>
        <taxon>Heteroconchia</taxon>
        <taxon>Euheterodonta</taxon>
        <taxon>Imparidentia</taxon>
        <taxon>Neoheterodontei</taxon>
        <taxon>Myida</taxon>
        <taxon>Dreissenoidea</taxon>
        <taxon>Dreissenidae</taxon>
        <taxon>Dreissena</taxon>
    </lineage>
</organism>
<feature type="compositionally biased region" description="Acidic residues" evidence="1">
    <location>
        <begin position="27"/>
        <end position="48"/>
    </location>
</feature>
<dbReference type="EMBL" id="JAIWYP010000007">
    <property type="protein sequence ID" value="KAH3803040.1"/>
    <property type="molecule type" value="Genomic_DNA"/>
</dbReference>
<gene>
    <name evidence="2" type="ORF">DPMN_156738</name>
</gene>
<proteinExistence type="predicted"/>
<comment type="caution">
    <text evidence="2">The sequence shown here is derived from an EMBL/GenBank/DDBJ whole genome shotgun (WGS) entry which is preliminary data.</text>
</comment>
<dbReference type="AlphaFoldDB" id="A0A9D4FUU2"/>
<name>A0A9D4FUU2_DREPO</name>
<accession>A0A9D4FUU2</accession>